<evidence type="ECO:0000313" key="1">
    <source>
        <dbReference type="EMBL" id="BBI94293.1"/>
    </source>
</evidence>
<dbReference type="InterPro" id="IPR039498">
    <property type="entry name" value="NTP_transf_5"/>
</dbReference>
<dbReference type="RefSeq" id="WP_336668544.1">
    <property type="nucleotide sequence ID" value="NZ_JBBCXT010000002.1"/>
</dbReference>
<gene>
    <name evidence="1" type="ORF">MRY18106EAS_08250</name>
</gene>
<dbReference type="EMBL" id="AP019533">
    <property type="protein sequence ID" value="BBI94293.1"/>
    <property type="molecule type" value="Genomic_DNA"/>
</dbReference>
<reference evidence="1" key="1">
    <citation type="submission" date="2019-03" db="EMBL/GenBank/DDBJ databases">
        <title>Complete genome sequences of Enterobacter asburiae str. MRY18-106 isolated from a patient in Japan.</title>
        <authorList>
            <person name="Sekizuka T."/>
            <person name="Matsui M."/>
            <person name="Takara T."/>
            <person name="Uechi A."/>
            <person name="Harakuni M."/>
            <person name="Kimura T."/>
            <person name="Suzuki S."/>
            <person name="Kuroda M."/>
        </authorList>
    </citation>
    <scope>NUCLEOTIDE SEQUENCE</scope>
    <source>
        <strain evidence="1">MRY18-106</strain>
    </source>
</reference>
<name>A0A455VLV6_ENTAS</name>
<sequence>MKFNKELLSFYDYFSQYLISGRDAVLPSIDEEHWEELYRNKLLYAWLEFWCKENTLSSWAQKRLDIYRKKSLLHEKLLARLTQKCKSDSLITLKGESFKHFYPQGFQRESRDVDILYKNEKDFIEAHDYLLSLGFKEMFVWVRKTNNSIASSAKFRLRNNAGERALDDVYVEIHFNAFPVSNFSNLYFNQLYVLTEAMRLVVLLIAEFTFRDGVTKKFTLRDMMDVKLTFNLIKREEWDSLSNLLKQAKLEAPLLLLADFWQQEIHESMPPLLAWLYEQYHAVRWDGHYSIIEHQSWPYQQQSGMARQDFDELVQLHGLLYDSPRQTTRKYSTEEMTLWMEKGMPVVAKYEPANAGFTFLERYKICDRFIY</sequence>
<accession>A0A455VLV6</accession>
<proteinExistence type="predicted"/>
<dbReference type="AlphaFoldDB" id="A0A455VLV6"/>
<dbReference type="Pfam" id="PF14907">
    <property type="entry name" value="NTP_transf_5"/>
    <property type="match status" value="1"/>
</dbReference>
<organism evidence="1">
    <name type="scientific">Enterobacter asburiae</name>
    <dbReference type="NCBI Taxonomy" id="61645"/>
    <lineage>
        <taxon>Bacteria</taxon>
        <taxon>Pseudomonadati</taxon>
        <taxon>Pseudomonadota</taxon>
        <taxon>Gammaproteobacteria</taxon>
        <taxon>Enterobacterales</taxon>
        <taxon>Enterobacteriaceae</taxon>
        <taxon>Enterobacter</taxon>
        <taxon>Enterobacter cloacae complex</taxon>
    </lineage>
</organism>
<protein>
    <submittedName>
        <fullName evidence="1">Uncharacterized protein</fullName>
    </submittedName>
</protein>